<evidence type="ECO:0000256" key="5">
    <source>
        <dbReference type="HAMAP-Rule" id="MF_01536"/>
    </source>
</evidence>
<dbReference type="InterPro" id="IPR010899">
    <property type="entry name" value="UPF0344"/>
</dbReference>
<name>A0A3Q9RLN4_9BACI</name>
<comment type="similarity">
    <text evidence="5">Belongs to the UPF0344 family.</text>
</comment>
<dbReference type="AlphaFoldDB" id="A0A3Q9RLN4"/>
<dbReference type="OrthoDB" id="2365314at2"/>
<reference evidence="6 7" key="1">
    <citation type="submission" date="2018-01" db="EMBL/GenBank/DDBJ databases">
        <title>Bacillus asahii Genome sequencing and assembly.</title>
        <authorList>
            <person name="Jiang H."/>
            <person name="Feng Y."/>
            <person name="Zhao F."/>
            <person name="Lin X."/>
        </authorList>
    </citation>
    <scope>NUCLEOTIDE SEQUENCE [LARGE SCALE GENOMIC DNA]</scope>
    <source>
        <strain evidence="6 7">OM18</strain>
    </source>
</reference>
<feature type="transmembrane region" description="Helical" evidence="5">
    <location>
        <begin position="6"/>
        <end position="26"/>
    </location>
</feature>
<dbReference type="Pfam" id="PF07457">
    <property type="entry name" value="DUF1516"/>
    <property type="match status" value="1"/>
</dbReference>
<accession>A0A3Q9RLN4</accession>
<keyword evidence="4 5" id="KW-0472">Membrane</keyword>
<dbReference type="KEGG" id="pasa:BAOM_1039"/>
<dbReference type="HAMAP" id="MF_01536">
    <property type="entry name" value="UPF0344"/>
    <property type="match status" value="1"/>
</dbReference>
<evidence type="ECO:0000313" key="7">
    <source>
        <dbReference type="Proteomes" id="UP000283095"/>
    </source>
</evidence>
<sequence length="116" mass="13164">MMDTTHLHITTWVIGLILFFVTYSMLKGGNPKAKMMHMITRLFYILIFLSGGMLISDFGVYATKMIVGLLVIAFMEMVLVRTAKRKSTGVMWTLFILSLLFVLYLGFSLPLGITIF</sequence>
<gene>
    <name evidence="6" type="ORF">BAOM_1039</name>
</gene>
<evidence type="ECO:0000256" key="3">
    <source>
        <dbReference type="ARBA" id="ARBA00022989"/>
    </source>
</evidence>
<keyword evidence="1 5" id="KW-1003">Cell membrane</keyword>
<dbReference type="EMBL" id="CP026095">
    <property type="protein sequence ID" value="AZV41650.1"/>
    <property type="molecule type" value="Genomic_DNA"/>
</dbReference>
<protein>
    <recommendedName>
        <fullName evidence="5">UPF0344 protein BAOM_1039</fullName>
    </recommendedName>
</protein>
<evidence type="ECO:0000256" key="2">
    <source>
        <dbReference type="ARBA" id="ARBA00022692"/>
    </source>
</evidence>
<evidence type="ECO:0000313" key="6">
    <source>
        <dbReference type="EMBL" id="AZV41650.1"/>
    </source>
</evidence>
<keyword evidence="2 5" id="KW-0812">Transmembrane</keyword>
<proteinExistence type="inferred from homology"/>
<feature type="transmembrane region" description="Helical" evidence="5">
    <location>
        <begin position="38"/>
        <end position="55"/>
    </location>
</feature>
<comment type="subcellular location">
    <subcellularLocation>
        <location evidence="5">Cell membrane</location>
        <topology evidence="5">Multi-pass membrane protein</topology>
    </subcellularLocation>
</comment>
<dbReference type="Proteomes" id="UP000283095">
    <property type="component" value="Chromosome"/>
</dbReference>
<keyword evidence="3 5" id="KW-1133">Transmembrane helix</keyword>
<feature type="transmembrane region" description="Helical" evidence="5">
    <location>
        <begin position="92"/>
        <end position="113"/>
    </location>
</feature>
<evidence type="ECO:0000256" key="4">
    <source>
        <dbReference type="ARBA" id="ARBA00023136"/>
    </source>
</evidence>
<dbReference type="RefSeq" id="WP_127759298.1">
    <property type="nucleotide sequence ID" value="NZ_CP026095.1"/>
</dbReference>
<feature type="transmembrane region" description="Helical" evidence="5">
    <location>
        <begin position="61"/>
        <end position="80"/>
    </location>
</feature>
<evidence type="ECO:0000256" key="1">
    <source>
        <dbReference type="ARBA" id="ARBA00022475"/>
    </source>
</evidence>
<organism evidence="6 7">
    <name type="scientific">Peribacillus asahii</name>
    <dbReference type="NCBI Taxonomy" id="228899"/>
    <lineage>
        <taxon>Bacteria</taxon>
        <taxon>Bacillati</taxon>
        <taxon>Bacillota</taxon>
        <taxon>Bacilli</taxon>
        <taxon>Bacillales</taxon>
        <taxon>Bacillaceae</taxon>
        <taxon>Peribacillus</taxon>
    </lineage>
</organism>
<dbReference type="GO" id="GO:0005886">
    <property type="term" value="C:plasma membrane"/>
    <property type="evidence" value="ECO:0007669"/>
    <property type="project" value="UniProtKB-SubCell"/>
</dbReference>